<keyword evidence="12" id="KW-1185">Reference proteome</keyword>
<feature type="transmembrane region" description="Helical" evidence="10">
    <location>
        <begin position="163"/>
        <end position="186"/>
    </location>
</feature>
<keyword evidence="5" id="KW-1003">Cell membrane</keyword>
<name>A0A1T4UXH5_9GAMM</name>
<feature type="transmembrane region" description="Helical" evidence="10">
    <location>
        <begin position="271"/>
        <end position="299"/>
    </location>
</feature>
<keyword evidence="8 10" id="KW-0472">Membrane</keyword>
<dbReference type="GO" id="GO:0046677">
    <property type="term" value="P:response to antibiotic"/>
    <property type="evidence" value="ECO:0007669"/>
    <property type="project" value="UniProtKB-KW"/>
</dbReference>
<dbReference type="AlphaFoldDB" id="A0A1T4UXH5"/>
<evidence type="ECO:0000256" key="7">
    <source>
        <dbReference type="ARBA" id="ARBA00022989"/>
    </source>
</evidence>
<dbReference type="PANTHER" id="PTHR43823">
    <property type="entry name" value="SPORULATION PROTEIN YKVU"/>
    <property type="match status" value="1"/>
</dbReference>
<dbReference type="EMBL" id="FUXX01000002">
    <property type="protein sequence ID" value="SKA57326.1"/>
    <property type="molecule type" value="Genomic_DNA"/>
</dbReference>
<organism evidence="11 12">
    <name type="scientific">Succinivibrio dextrinosolvens DSM 3072</name>
    <dbReference type="NCBI Taxonomy" id="1123324"/>
    <lineage>
        <taxon>Bacteria</taxon>
        <taxon>Pseudomonadati</taxon>
        <taxon>Pseudomonadota</taxon>
        <taxon>Gammaproteobacteria</taxon>
        <taxon>Aeromonadales</taxon>
        <taxon>Succinivibrionaceae</taxon>
        <taxon>Succinivibrio</taxon>
    </lineage>
</organism>
<dbReference type="InterPro" id="IPR045070">
    <property type="entry name" value="MATE_MepA-like"/>
</dbReference>
<evidence type="ECO:0000256" key="4">
    <source>
        <dbReference type="ARBA" id="ARBA00022448"/>
    </source>
</evidence>
<dbReference type="InterPro" id="IPR002528">
    <property type="entry name" value="MATE_fam"/>
</dbReference>
<evidence type="ECO:0000256" key="9">
    <source>
        <dbReference type="ARBA" id="ARBA00023251"/>
    </source>
</evidence>
<keyword evidence="6 10" id="KW-0812">Transmembrane</keyword>
<evidence type="ECO:0000256" key="10">
    <source>
        <dbReference type="SAM" id="Phobius"/>
    </source>
</evidence>
<gene>
    <name evidence="11" type="ORF">SAMN02745213_00199</name>
</gene>
<protein>
    <recommendedName>
        <fullName evidence="3">Multidrug export protein MepA</fullName>
    </recommendedName>
</protein>
<feature type="transmembrane region" description="Helical" evidence="10">
    <location>
        <begin position="385"/>
        <end position="409"/>
    </location>
</feature>
<evidence type="ECO:0000256" key="6">
    <source>
        <dbReference type="ARBA" id="ARBA00022692"/>
    </source>
</evidence>
<feature type="transmembrane region" description="Helical" evidence="10">
    <location>
        <begin position="358"/>
        <end position="378"/>
    </location>
</feature>
<dbReference type="GO" id="GO:0005886">
    <property type="term" value="C:plasma membrane"/>
    <property type="evidence" value="ECO:0007669"/>
    <property type="project" value="UniProtKB-SubCell"/>
</dbReference>
<evidence type="ECO:0000256" key="3">
    <source>
        <dbReference type="ARBA" id="ARBA00022106"/>
    </source>
</evidence>
<evidence type="ECO:0000256" key="8">
    <source>
        <dbReference type="ARBA" id="ARBA00023136"/>
    </source>
</evidence>
<dbReference type="GO" id="GO:0015297">
    <property type="term" value="F:antiporter activity"/>
    <property type="evidence" value="ECO:0007669"/>
    <property type="project" value="InterPro"/>
</dbReference>
<dbReference type="STRING" id="83771.SAMN02910357_00697"/>
<comment type="similarity">
    <text evidence="2">Belongs to the multi antimicrobial extrusion (MATE) (TC 2.A.66.1) family. MepA subfamily.</text>
</comment>
<dbReference type="InterPro" id="IPR048279">
    <property type="entry name" value="MdtK-like"/>
</dbReference>
<keyword evidence="7 10" id="KW-1133">Transmembrane helix</keyword>
<dbReference type="PIRSF" id="PIRSF006603">
    <property type="entry name" value="DinF"/>
    <property type="match status" value="1"/>
</dbReference>
<feature type="transmembrane region" description="Helical" evidence="10">
    <location>
        <begin position="415"/>
        <end position="434"/>
    </location>
</feature>
<evidence type="ECO:0000313" key="12">
    <source>
        <dbReference type="Proteomes" id="UP000242432"/>
    </source>
</evidence>
<feature type="transmembrane region" description="Helical" evidence="10">
    <location>
        <begin position="320"/>
        <end position="346"/>
    </location>
</feature>
<accession>A0A1T4UXH5</accession>
<evidence type="ECO:0000256" key="1">
    <source>
        <dbReference type="ARBA" id="ARBA00004429"/>
    </source>
</evidence>
<dbReference type="NCBIfam" id="TIGR00797">
    <property type="entry name" value="matE"/>
    <property type="match status" value="1"/>
</dbReference>
<dbReference type="InterPro" id="IPR051327">
    <property type="entry name" value="MATE_MepA_subfamily"/>
</dbReference>
<dbReference type="GO" id="GO:0042910">
    <property type="term" value="F:xenobiotic transmembrane transporter activity"/>
    <property type="evidence" value="ECO:0007669"/>
    <property type="project" value="InterPro"/>
</dbReference>
<keyword evidence="4" id="KW-0813">Transport</keyword>
<feature type="transmembrane region" description="Helical" evidence="10">
    <location>
        <begin position="54"/>
        <end position="80"/>
    </location>
</feature>
<feature type="transmembrane region" description="Helical" evidence="10">
    <location>
        <begin position="92"/>
        <end position="114"/>
    </location>
</feature>
<keyword evidence="9" id="KW-0046">Antibiotic resistance</keyword>
<feature type="transmembrane region" description="Helical" evidence="10">
    <location>
        <begin position="12"/>
        <end position="34"/>
    </location>
</feature>
<dbReference type="Proteomes" id="UP000242432">
    <property type="component" value="Unassembled WGS sequence"/>
</dbReference>
<reference evidence="12" key="1">
    <citation type="submission" date="2017-02" db="EMBL/GenBank/DDBJ databases">
        <authorList>
            <person name="Varghese N."/>
            <person name="Submissions S."/>
        </authorList>
    </citation>
    <scope>NUCLEOTIDE SEQUENCE [LARGE SCALE GENOMIC DNA]</scope>
    <source>
        <strain evidence="12">DSM 3072</strain>
    </source>
</reference>
<feature type="transmembrane region" description="Helical" evidence="10">
    <location>
        <begin position="134"/>
        <end position="156"/>
    </location>
</feature>
<proteinExistence type="inferred from homology"/>
<evidence type="ECO:0000256" key="2">
    <source>
        <dbReference type="ARBA" id="ARBA00008417"/>
    </source>
</evidence>
<dbReference type="PANTHER" id="PTHR43823:SF3">
    <property type="entry name" value="MULTIDRUG EXPORT PROTEIN MEPA"/>
    <property type="match status" value="1"/>
</dbReference>
<evidence type="ECO:0000256" key="5">
    <source>
        <dbReference type="ARBA" id="ARBA00022475"/>
    </source>
</evidence>
<comment type="subcellular location">
    <subcellularLocation>
        <location evidence="1">Cell inner membrane</location>
        <topology evidence="1">Multi-pass membrane protein</topology>
    </subcellularLocation>
</comment>
<feature type="transmembrane region" description="Helical" evidence="10">
    <location>
        <begin position="192"/>
        <end position="212"/>
    </location>
</feature>
<dbReference type="CDD" id="cd13143">
    <property type="entry name" value="MATE_MepA_like"/>
    <property type="match status" value="1"/>
</dbReference>
<dbReference type="RefSeq" id="WP_078927826.1">
    <property type="nucleotide sequence ID" value="NZ_FUXX01000002.1"/>
</dbReference>
<dbReference type="Pfam" id="PF01554">
    <property type="entry name" value="MatE"/>
    <property type="match status" value="2"/>
</dbReference>
<sequence length="445" mass="48781">MRIHLSDNFDFHKLIVFTFPAVAMMVFTSIYTMVDGFFVSNFVGKVPFAAVNLIYPLFPIAAAIGLMIGSGGNALVGICLGKGDREKANSYFSMFIYSMLGLGSVFGIVCFFFSETLSRMLGAQGELLYYATMYADYLFLSTPFFILSFSLQGFFVTAEKPKLGFCITLLGGVLNMVLDPLFIIVFHMGLKGAAIATVLSQVISVMVALIYFSRENDSLLSLSRNPEFDLKVLTQSCFNGMSEMVTNIAVSVVTIVYNFQLLRTYGDNGVAAFGVIMYLSFLFTAAFYGFATGSAPIFSYNFGARRKQMLKMILVRALKLVLIGGAVIVLVSEVFSDFLASIFVGYDEELCYLTSHALKLYAVSFLFSGIAIFGSAFFTALNNGVVSAVISIFRTFIFEIGAILILPLLIGANGIWLAIVVAEISSLVLTWFCMKKCSIKYGFNS</sequence>
<evidence type="ECO:0000313" key="11">
    <source>
        <dbReference type="EMBL" id="SKA57326.1"/>
    </source>
</evidence>